<feature type="non-terminal residue" evidence="2">
    <location>
        <position position="863"/>
    </location>
</feature>
<dbReference type="AlphaFoldDB" id="A0A4U1F274"/>
<dbReference type="Pfam" id="PF00536">
    <property type="entry name" value="SAM_1"/>
    <property type="match status" value="2"/>
</dbReference>
<dbReference type="GO" id="GO:1990423">
    <property type="term" value="C:RZZ complex"/>
    <property type="evidence" value="ECO:0007669"/>
    <property type="project" value="TreeGrafter"/>
</dbReference>
<dbReference type="GO" id="GO:0005828">
    <property type="term" value="C:kinetochore microtubule"/>
    <property type="evidence" value="ECO:0007669"/>
    <property type="project" value="TreeGrafter"/>
</dbReference>
<dbReference type="Proteomes" id="UP000308365">
    <property type="component" value="Unassembled WGS sequence"/>
</dbReference>
<accession>A0A4U1F274</accession>
<dbReference type="SUPFAM" id="SSF47769">
    <property type="entry name" value="SAM/Pointed domain"/>
    <property type="match status" value="2"/>
</dbReference>
<reference evidence="3" key="1">
    <citation type="journal article" date="2019" name="IScience">
        <title>Narwhal Genome Reveals Long-Term Low Genetic Diversity despite Current Large Abundance Size.</title>
        <authorList>
            <person name="Westbury M.V."/>
            <person name="Petersen B."/>
            <person name="Garde E."/>
            <person name="Heide-Jorgensen M.P."/>
            <person name="Lorenzen E.D."/>
        </authorList>
    </citation>
    <scope>NUCLEOTIDE SEQUENCE [LARGE SCALE GENOMIC DNA]</scope>
</reference>
<dbReference type="InterPro" id="IPR055402">
    <property type="entry name" value="KNTC1_N"/>
</dbReference>
<dbReference type="InterPro" id="IPR013761">
    <property type="entry name" value="SAM/pointed_sf"/>
</dbReference>
<proteinExistence type="predicted"/>
<dbReference type="Gene3D" id="1.10.150.50">
    <property type="entry name" value="Transcription Factor, Ets-1"/>
    <property type="match status" value="2"/>
</dbReference>
<dbReference type="GO" id="GO:0005737">
    <property type="term" value="C:cytoplasm"/>
    <property type="evidence" value="ECO:0007669"/>
    <property type="project" value="TreeGrafter"/>
</dbReference>
<dbReference type="PANTHER" id="PTHR15688">
    <property type="entry name" value="KINETOCHORE-ASSOCIATED PROTEIN 1"/>
    <property type="match status" value="1"/>
</dbReference>
<comment type="caution">
    <text evidence="2">The sequence shown here is derived from an EMBL/GenBank/DDBJ whole genome shotgun (WGS) entry which is preliminary data.</text>
</comment>
<dbReference type="PROSITE" id="PS50105">
    <property type="entry name" value="SAM_DOMAIN"/>
    <property type="match status" value="1"/>
</dbReference>
<dbReference type="PANTHER" id="PTHR15688:SF1">
    <property type="entry name" value="KINETOCHORE-ASSOCIATED PROTEIN 1"/>
    <property type="match status" value="1"/>
</dbReference>
<evidence type="ECO:0000313" key="2">
    <source>
        <dbReference type="EMBL" id="TKC42676.1"/>
    </source>
</evidence>
<dbReference type="InterPro" id="IPR055403">
    <property type="entry name" value="ARM_KNTC1_1st"/>
</dbReference>
<dbReference type="InterPro" id="IPR001660">
    <property type="entry name" value="SAM"/>
</dbReference>
<feature type="domain" description="SAM" evidence="1">
    <location>
        <begin position="822"/>
        <end position="863"/>
    </location>
</feature>
<dbReference type="GO" id="GO:1903394">
    <property type="term" value="P:protein localization to kinetochore involved in kinetochore assembly"/>
    <property type="evidence" value="ECO:0007669"/>
    <property type="project" value="TreeGrafter"/>
</dbReference>
<dbReference type="GO" id="GO:0000070">
    <property type="term" value="P:mitotic sister chromatid segregation"/>
    <property type="evidence" value="ECO:0007669"/>
    <property type="project" value="TreeGrafter"/>
</dbReference>
<dbReference type="Pfam" id="PF24506">
    <property type="entry name" value="KNTC1_N"/>
    <property type="match status" value="1"/>
</dbReference>
<name>A0A4U1F274_MONMO</name>
<sequence length="863" mass="99059">KWIPKCWFKKRTWNCFISSRFTTKHLLRKVTEVDVVGVCQEGKFLLWQLKKQTLLTNAFVQKANDENQCTYRILLGKIVQMKLVKIQQAIEKVDFHMAKKLQGQIKSSFISTENYHTLGCLSLVAGDLASEIPVIIGGTVKSVIDAEIIEGAKKFQLMDNLLFVFDTNNPSSIMWQGVTNLTLVALTTTTTNKMRNLMVYSLPMMEILYSLEVSSVSSLVQTAISTDTIYLLKGICKNDPKLSEDSVSVLVLRCLTEALPEDRLTESFAIQFGLDVELVYKVKSNDILEKLALSSLDTSEQAKWQKLVDEAKENLHKIQDYEFVKILAKWLEQATRDLELTDKAEWPENGLQLAEVFFIAEKPYELGSVTSWCWSSLDYQNTEEVCQLRTLLNNLQELITLHRKYNCNLALSDSEKEDTTTIVFQMFDKVLALELIPSIFEKFISVYMREHDLQEEELLLLNIEDLLTRSWEAKAMAVIGCLSDTDIFFEHVILNQIPNIEIMAKREILRVFLCPCNCKELLLSDLRFRQAFILLLGGITILGKQYFETVTSSKDFAINLCMLEDKRVSVVLSADVNNSMATWILYFGSMMISLKRRTMIPQKNMILGNLQAFSMDPLQHIDKIMSSIDVGINSELEEINGENTRAHRYHAKVPFQAEYLIQDYRYYPVDGYSLLKRFPLHPLTGPRCPVQTVGQWLESIGLPQYENHLMANGFDNVQFMQYVGVQYFFTSMPLVGMEMLISSYSNRDEISMSFIYSDLPVPLWEYFLAEIHLLIAASERKKLSPRKTVANLQEYAQFPILITLQSIVTQIVRMRPIGHDGYHPTSVAEWLDSIELGDYTKAFLINGYTSMDLLKKIWEVELI</sequence>
<dbReference type="GO" id="GO:0007094">
    <property type="term" value="P:mitotic spindle assembly checkpoint signaling"/>
    <property type="evidence" value="ECO:0007669"/>
    <property type="project" value="TreeGrafter"/>
</dbReference>
<dbReference type="GO" id="GO:0031267">
    <property type="term" value="F:small GTPase binding"/>
    <property type="evidence" value="ECO:0007669"/>
    <property type="project" value="TreeGrafter"/>
</dbReference>
<dbReference type="InterPro" id="IPR052802">
    <property type="entry name" value="KNTC1"/>
</dbReference>
<evidence type="ECO:0000259" key="1">
    <source>
        <dbReference type="PROSITE" id="PS50105"/>
    </source>
</evidence>
<organism evidence="2 3">
    <name type="scientific">Monodon monoceros</name>
    <name type="common">Narwhal</name>
    <name type="synonym">Ceratodon monodon</name>
    <dbReference type="NCBI Taxonomy" id="40151"/>
    <lineage>
        <taxon>Eukaryota</taxon>
        <taxon>Metazoa</taxon>
        <taxon>Chordata</taxon>
        <taxon>Craniata</taxon>
        <taxon>Vertebrata</taxon>
        <taxon>Euteleostomi</taxon>
        <taxon>Mammalia</taxon>
        <taxon>Eutheria</taxon>
        <taxon>Laurasiatheria</taxon>
        <taxon>Artiodactyla</taxon>
        <taxon>Whippomorpha</taxon>
        <taxon>Cetacea</taxon>
        <taxon>Odontoceti</taxon>
        <taxon>Monodontidae</taxon>
        <taxon>Monodon</taxon>
    </lineage>
</organism>
<protein>
    <recommendedName>
        <fullName evidence="1">SAM domain-containing protein</fullName>
    </recommendedName>
</protein>
<feature type="non-terminal residue" evidence="2">
    <location>
        <position position="1"/>
    </location>
</feature>
<gene>
    <name evidence="2" type="ORF">EI555_003365</name>
</gene>
<dbReference type="EMBL" id="RWIC01000533">
    <property type="protein sequence ID" value="TKC42676.1"/>
    <property type="molecule type" value="Genomic_DNA"/>
</dbReference>
<evidence type="ECO:0000313" key="3">
    <source>
        <dbReference type="Proteomes" id="UP000308365"/>
    </source>
</evidence>
<dbReference type="Pfam" id="PF24520">
    <property type="entry name" value="ARM_KNTC1_1st"/>
    <property type="match status" value="1"/>
</dbReference>